<evidence type="ECO:0000313" key="3">
    <source>
        <dbReference type="Proteomes" id="UP000274097"/>
    </source>
</evidence>
<gene>
    <name evidence="1" type="ORF">D6Z83_16090</name>
    <name evidence="2" type="ORF">EBE87_23660</name>
</gene>
<dbReference type="AlphaFoldDB" id="A0A3A9JCD1"/>
<dbReference type="RefSeq" id="WP_120639302.1">
    <property type="nucleotide sequence ID" value="NZ_RAQU01000103.1"/>
</dbReference>
<dbReference type="EMBL" id="RFLX01000035">
    <property type="protein sequence ID" value="RMI17231.1"/>
    <property type="molecule type" value="Genomic_DNA"/>
</dbReference>
<dbReference type="EMBL" id="RAQU01000103">
    <property type="protein sequence ID" value="RKK03131.1"/>
    <property type="molecule type" value="Genomic_DNA"/>
</dbReference>
<dbReference type="InParanoid" id="A0A3A9JCD1"/>
<proteinExistence type="predicted"/>
<evidence type="ECO:0008006" key="5">
    <source>
        <dbReference type="Google" id="ProtNLM"/>
    </source>
</evidence>
<protein>
    <recommendedName>
        <fullName evidence="5">Class I SAM-dependent methyltransferase</fullName>
    </recommendedName>
</protein>
<dbReference type="Proteomes" id="UP000278036">
    <property type="component" value="Unassembled WGS sequence"/>
</dbReference>
<comment type="caution">
    <text evidence="1">The sequence shown here is derived from an EMBL/GenBank/DDBJ whole genome shotgun (WGS) entry which is preliminary data.</text>
</comment>
<sequence>MIDKVHRRKGGCSIVDIGGDREYWEIFCEGYLRSRNVKVVLANIKFSGDSSAEDGIFRYIGADARVLDGFRDKQFDISHSNSLIEHVGSWKDKKSTADETRRIAHSYYVQTPNYWFPIEPHFLVPGFQFLPKQARIALIRKKNRGWIQKAESYSDAAEVVEGCDLLSTTEMKVLFPDATIIPERFLALTKSLIAIGGRLDA</sequence>
<dbReference type="Proteomes" id="UP000274097">
    <property type="component" value="Unassembled WGS sequence"/>
</dbReference>
<evidence type="ECO:0000313" key="1">
    <source>
        <dbReference type="EMBL" id="RKK03131.1"/>
    </source>
</evidence>
<dbReference type="OrthoDB" id="7260171at2"/>
<evidence type="ECO:0000313" key="2">
    <source>
        <dbReference type="EMBL" id="RMI17231.1"/>
    </source>
</evidence>
<accession>A0A3A9JCD1</accession>
<organism evidence="1 4">
    <name type="scientific">Teichococcus wenyumeiae</name>
    <dbReference type="NCBI Taxonomy" id="2478470"/>
    <lineage>
        <taxon>Bacteria</taxon>
        <taxon>Pseudomonadati</taxon>
        <taxon>Pseudomonadota</taxon>
        <taxon>Alphaproteobacteria</taxon>
        <taxon>Acetobacterales</taxon>
        <taxon>Roseomonadaceae</taxon>
        <taxon>Roseomonas</taxon>
    </lineage>
</organism>
<name>A0A3A9JCD1_9PROT</name>
<evidence type="ECO:0000313" key="4">
    <source>
        <dbReference type="Proteomes" id="UP000278036"/>
    </source>
</evidence>
<keyword evidence="3" id="KW-1185">Reference proteome</keyword>
<reference evidence="1 4" key="1">
    <citation type="submission" date="2018-09" db="EMBL/GenBank/DDBJ databases">
        <title>Roseomonas sp. nov., isolated from feces of Tibetan antelopes in the Qinghai-Tibet plateau, China.</title>
        <authorList>
            <person name="Tian Z."/>
        </authorList>
    </citation>
    <scope>NUCLEOTIDE SEQUENCE [LARGE SCALE GENOMIC DNA]</scope>
    <source>
        <strain evidence="2 3">Z23</strain>
        <strain evidence="1 4">Z24</strain>
    </source>
</reference>